<evidence type="ECO:0000256" key="6">
    <source>
        <dbReference type="ARBA" id="ARBA00023136"/>
    </source>
</evidence>
<keyword evidence="6 8" id="KW-0472">Membrane</keyword>
<feature type="domain" description="TonB-dependent receptor plug" evidence="9">
    <location>
        <begin position="58"/>
        <end position="141"/>
    </location>
</feature>
<evidence type="ECO:0000313" key="10">
    <source>
        <dbReference type="EMBL" id="RCX05473.1"/>
    </source>
</evidence>
<evidence type="ECO:0000256" key="4">
    <source>
        <dbReference type="ARBA" id="ARBA00022692"/>
    </source>
</evidence>
<evidence type="ECO:0000256" key="2">
    <source>
        <dbReference type="ARBA" id="ARBA00022448"/>
    </source>
</evidence>
<evidence type="ECO:0000259" key="9">
    <source>
        <dbReference type="Pfam" id="PF07715"/>
    </source>
</evidence>
<dbReference type="GO" id="GO:0009279">
    <property type="term" value="C:cell outer membrane"/>
    <property type="evidence" value="ECO:0007669"/>
    <property type="project" value="UniProtKB-SubCell"/>
</dbReference>
<keyword evidence="7 8" id="KW-0998">Cell outer membrane</keyword>
<dbReference type="SUPFAM" id="SSF56935">
    <property type="entry name" value="Porins"/>
    <property type="match status" value="1"/>
</dbReference>
<keyword evidence="10" id="KW-0675">Receptor</keyword>
<evidence type="ECO:0000313" key="11">
    <source>
        <dbReference type="Proteomes" id="UP000253517"/>
    </source>
</evidence>
<keyword evidence="11" id="KW-1185">Reference proteome</keyword>
<dbReference type="InterPro" id="IPR039426">
    <property type="entry name" value="TonB-dep_rcpt-like"/>
</dbReference>
<dbReference type="InterPro" id="IPR036942">
    <property type="entry name" value="Beta-barrel_TonB_sf"/>
</dbReference>
<dbReference type="PROSITE" id="PS52016">
    <property type="entry name" value="TONB_DEPENDENT_REC_3"/>
    <property type="match status" value="1"/>
</dbReference>
<dbReference type="Pfam" id="PF07715">
    <property type="entry name" value="Plug"/>
    <property type="match status" value="1"/>
</dbReference>
<evidence type="ECO:0000256" key="3">
    <source>
        <dbReference type="ARBA" id="ARBA00022452"/>
    </source>
</evidence>
<dbReference type="EMBL" id="QPJS01000001">
    <property type="protein sequence ID" value="RCX05473.1"/>
    <property type="molecule type" value="Genomic_DNA"/>
</dbReference>
<dbReference type="Proteomes" id="UP000253517">
    <property type="component" value="Unassembled WGS sequence"/>
</dbReference>
<dbReference type="InterPro" id="IPR037066">
    <property type="entry name" value="Plug_dom_sf"/>
</dbReference>
<dbReference type="RefSeq" id="WP_114365808.1">
    <property type="nucleotide sequence ID" value="NZ_BHZF01000001.1"/>
</dbReference>
<dbReference type="GO" id="GO:0015344">
    <property type="term" value="F:siderophore uptake transmembrane transporter activity"/>
    <property type="evidence" value="ECO:0007669"/>
    <property type="project" value="TreeGrafter"/>
</dbReference>
<comment type="similarity">
    <text evidence="8">Belongs to the TonB-dependent receptor family.</text>
</comment>
<sequence length="628" mass="69658">MKKHIFTTTLILQGFICFGQSSLLPEVVVTASKAHFSAIEPIEYTWDSLAARHKDQFSLAEILRLYLPAHVRLYGPGLISTIRVRGQSSEHFKVVWNGLSLNNAALGLFDFSGVPALLFDHLQMYHGNLAGFYGSGSGSGALVLNDLPVKKGFSVNALQAAGSFGYRQRIASLESSAGRWSLKVVNQLQYADNNYPFKNLSNQLQPLANGGYIHHNVTAGAIYRLSDKSAVNISSWFQNSAISIPPSRVESRFNTSRQWNRNQRSVINYTFTGTKLRLAAGGGAIAEQIVYHHDLLGLKDTSEVNGWQFFARGAFSAGKRSNVTYNAEHHRYQAPSANRLPEVGTHISLLNAGYEYQLTDALQLSATLRNEWQDGRASPLIARLAGRYSVANWSIQATGGNHFRWPTLNERYWVPGGNPNILPESGYTADVMISYASKKHRTEGKIFLTPFVQSLENQIIWQPQGSLWSPVNLRKTLAGGAETRVEGSVQLFSNTLAHLIVAYTYCRNVIQGSDAAAGKLAIYTPQHIGNAHLGVKTQVWHAGVQMVYQSSQHTLSDNHPSGILPGFTVLNLLVSRFVSLQKFTLRLSGEVRNLANTEYAYIPHRPMPGREFRFTLNLQFTNPKYTKS</sequence>
<name>A0A369A8K6_9FLAO</name>
<evidence type="ECO:0000256" key="1">
    <source>
        <dbReference type="ARBA" id="ARBA00004571"/>
    </source>
</evidence>
<accession>A0A369A8K6</accession>
<keyword evidence="3 8" id="KW-1134">Transmembrane beta strand</keyword>
<comment type="caution">
    <text evidence="10">The sequence shown here is derived from an EMBL/GenBank/DDBJ whole genome shotgun (WGS) entry which is preliminary data.</text>
</comment>
<comment type="subcellular location">
    <subcellularLocation>
        <location evidence="1 8">Cell outer membrane</location>
        <topology evidence="1 8">Multi-pass membrane protein</topology>
    </subcellularLocation>
</comment>
<dbReference type="Gene3D" id="2.170.130.10">
    <property type="entry name" value="TonB-dependent receptor, plug domain"/>
    <property type="match status" value="1"/>
</dbReference>
<dbReference type="Gene3D" id="2.40.170.20">
    <property type="entry name" value="TonB-dependent receptor, beta-barrel domain"/>
    <property type="match status" value="1"/>
</dbReference>
<dbReference type="AlphaFoldDB" id="A0A369A8K6"/>
<reference evidence="10 11" key="1">
    <citation type="submission" date="2018-07" db="EMBL/GenBank/DDBJ databases">
        <title>Genomic Encyclopedia of Type Strains, Phase IV (KMG-IV): sequencing the most valuable type-strain genomes for metagenomic binning, comparative biology and taxonomic classification.</title>
        <authorList>
            <person name="Goeker M."/>
        </authorList>
    </citation>
    <scope>NUCLEOTIDE SEQUENCE [LARGE SCALE GENOMIC DNA]</scope>
    <source>
        <strain evidence="10 11">DSM 21410</strain>
    </source>
</reference>
<evidence type="ECO:0000256" key="5">
    <source>
        <dbReference type="ARBA" id="ARBA00022729"/>
    </source>
</evidence>
<dbReference type="GO" id="GO:0044718">
    <property type="term" value="P:siderophore transmembrane transport"/>
    <property type="evidence" value="ECO:0007669"/>
    <property type="project" value="TreeGrafter"/>
</dbReference>
<keyword evidence="5" id="KW-0732">Signal</keyword>
<organism evidence="10 11">
    <name type="scientific">Schleiferia thermophila</name>
    <dbReference type="NCBI Taxonomy" id="884107"/>
    <lineage>
        <taxon>Bacteria</taxon>
        <taxon>Pseudomonadati</taxon>
        <taxon>Bacteroidota</taxon>
        <taxon>Flavobacteriia</taxon>
        <taxon>Flavobacteriales</taxon>
        <taxon>Schleiferiaceae</taxon>
        <taxon>Schleiferia</taxon>
    </lineage>
</organism>
<evidence type="ECO:0000256" key="8">
    <source>
        <dbReference type="PROSITE-ProRule" id="PRU01360"/>
    </source>
</evidence>
<protein>
    <submittedName>
        <fullName evidence="10">Outer membrane cobalamin receptor</fullName>
    </submittedName>
</protein>
<keyword evidence="4 8" id="KW-0812">Transmembrane</keyword>
<proteinExistence type="inferred from homology"/>
<evidence type="ECO:0000256" key="7">
    <source>
        <dbReference type="ARBA" id="ARBA00023237"/>
    </source>
</evidence>
<dbReference type="PANTHER" id="PTHR30069:SF29">
    <property type="entry name" value="HEMOGLOBIN AND HEMOGLOBIN-HAPTOGLOBIN-BINDING PROTEIN 1-RELATED"/>
    <property type="match status" value="1"/>
</dbReference>
<dbReference type="PANTHER" id="PTHR30069">
    <property type="entry name" value="TONB-DEPENDENT OUTER MEMBRANE RECEPTOR"/>
    <property type="match status" value="1"/>
</dbReference>
<dbReference type="InterPro" id="IPR012910">
    <property type="entry name" value="Plug_dom"/>
</dbReference>
<gene>
    <name evidence="10" type="ORF">DES35_101760</name>
</gene>
<keyword evidence="2 8" id="KW-0813">Transport</keyword>